<dbReference type="EMBL" id="SIDB01000008">
    <property type="protein sequence ID" value="KAI3429324.1"/>
    <property type="molecule type" value="Genomic_DNA"/>
</dbReference>
<comment type="caution">
    <text evidence="3">The sequence shown here is derived from an EMBL/GenBank/DDBJ whole genome shotgun (WGS) entry which is preliminary data.</text>
</comment>
<evidence type="ECO:0000256" key="1">
    <source>
        <dbReference type="SAM" id="MobiDB-lite"/>
    </source>
</evidence>
<reference evidence="3" key="2">
    <citation type="submission" date="2020-11" db="EMBL/GenBank/DDBJ databases">
        <authorList>
            <person name="Cecchin M."/>
            <person name="Marcolungo L."/>
            <person name="Rossato M."/>
            <person name="Girolomoni L."/>
            <person name="Cosentino E."/>
            <person name="Cuine S."/>
            <person name="Li-Beisson Y."/>
            <person name="Delledonne M."/>
            <person name="Ballottari M."/>
        </authorList>
    </citation>
    <scope>NUCLEOTIDE SEQUENCE</scope>
    <source>
        <strain evidence="3">211/11P</strain>
        <tissue evidence="3">Whole cell</tissue>
    </source>
</reference>
<feature type="region of interest" description="Disordered" evidence="1">
    <location>
        <begin position="176"/>
        <end position="202"/>
    </location>
</feature>
<evidence type="ECO:0008006" key="5">
    <source>
        <dbReference type="Google" id="ProtNLM"/>
    </source>
</evidence>
<keyword evidence="2" id="KW-1133">Transmembrane helix</keyword>
<proteinExistence type="predicted"/>
<feature type="compositionally biased region" description="Low complexity" evidence="1">
    <location>
        <begin position="67"/>
        <end position="103"/>
    </location>
</feature>
<dbReference type="SUPFAM" id="SSF52540">
    <property type="entry name" value="P-loop containing nucleoside triphosphate hydrolases"/>
    <property type="match status" value="1"/>
</dbReference>
<evidence type="ECO:0000313" key="4">
    <source>
        <dbReference type="Proteomes" id="UP001055712"/>
    </source>
</evidence>
<dbReference type="Gene3D" id="3.40.50.300">
    <property type="entry name" value="P-loop containing nucleotide triphosphate hydrolases"/>
    <property type="match status" value="1"/>
</dbReference>
<feature type="region of interest" description="Disordered" evidence="1">
    <location>
        <begin position="67"/>
        <end position="117"/>
    </location>
</feature>
<dbReference type="OrthoDB" id="513687at2759"/>
<protein>
    <recommendedName>
        <fullName evidence="5">Sulfotransferase</fullName>
    </recommendedName>
</protein>
<keyword evidence="2" id="KW-0812">Transmembrane</keyword>
<dbReference type="AlphaFoldDB" id="A0A9D4YW34"/>
<keyword evidence="2" id="KW-0472">Membrane</keyword>
<name>A0A9D4YW34_CHLVU</name>
<sequence>MKARKGVGPEPHSHHADRCGGLGRGGRRRPIAALLLAAALAVVWMAATTPSADTGTGRSLIAPQAPPVEAATATPADATAHPPQANAASSSAAAPAAPANAASNEHHPGTPHGLSGLSVPGLSSVPVRAAALARLAKRIMGGAPAVLRSMPPQTMAKPAAPAAEAAGSSGTSAFGVNASSSGVDDDGIRGVTIPPASDDDGGECHPELIVMLTSHKTGTAQAGCIVEMLEQRHFPEGTFKHDHHPQDLHAIAKFAVERVPTNESFGRGGTYCPSVKTYSSGHHLPRVEDEGCPGTLPCPCKGQQEQCLSLEAGTIDIPTGHTTPTVVQVVRNPIDTVLSAYQYHTQSPPPEEWLEEMTMKNFSGWAYAGGVPYEALDSLGVFDKKHAGESFYHFLRTQPQDTGVKVQFWLSAWELYGFARQYASLAEQPGLNFMPVRFEDMQTKYNETTRAMLEAFSEVVPPLNVSLLLYQVRMCHVSSWSSQFLADNNHVTARRDPKLREYLHSVLMDDEEIAPRICKLATIFGYAAEMPECGGSTFISAKAPP</sequence>
<gene>
    <name evidence="3" type="ORF">D9Q98_005419</name>
</gene>
<evidence type="ECO:0000256" key="2">
    <source>
        <dbReference type="SAM" id="Phobius"/>
    </source>
</evidence>
<organism evidence="3 4">
    <name type="scientific">Chlorella vulgaris</name>
    <name type="common">Green alga</name>
    <dbReference type="NCBI Taxonomy" id="3077"/>
    <lineage>
        <taxon>Eukaryota</taxon>
        <taxon>Viridiplantae</taxon>
        <taxon>Chlorophyta</taxon>
        <taxon>core chlorophytes</taxon>
        <taxon>Trebouxiophyceae</taxon>
        <taxon>Chlorellales</taxon>
        <taxon>Chlorellaceae</taxon>
        <taxon>Chlorella clade</taxon>
        <taxon>Chlorella</taxon>
    </lineage>
</organism>
<reference evidence="3" key="1">
    <citation type="journal article" date="2019" name="Plant J.">
        <title>Chlorella vulgaris genome assembly and annotation reveals the molecular basis for metabolic acclimation to high light conditions.</title>
        <authorList>
            <person name="Cecchin M."/>
            <person name="Marcolungo L."/>
            <person name="Rossato M."/>
            <person name="Girolomoni L."/>
            <person name="Cosentino E."/>
            <person name="Cuine S."/>
            <person name="Li-Beisson Y."/>
            <person name="Delledonne M."/>
            <person name="Ballottari M."/>
        </authorList>
    </citation>
    <scope>NUCLEOTIDE SEQUENCE</scope>
    <source>
        <strain evidence="3">211/11P</strain>
    </source>
</reference>
<accession>A0A9D4YW34</accession>
<feature type="region of interest" description="Disordered" evidence="1">
    <location>
        <begin position="1"/>
        <end position="24"/>
    </location>
</feature>
<dbReference type="Proteomes" id="UP001055712">
    <property type="component" value="Unassembled WGS sequence"/>
</dbReference>
<evidence type="ECO:0000313" key="3">
    <source>
        <dbReference type="EMBL" id="KAI3429324.1"/>
    </source>
</evidence>
<feature type="transmembrane region" description="Helical" evidence="2">
    <location>
        <begin position="31"/>
        <end position="47"/>
    </location>
</feature>
<keyword evidence="4" id="KW-1185">Reference proteome</keyword>
<dbReference type="InterPro" id="IPR027417">
    <property type="entry name" value="P-loop_NTPase"/>
</dbReference>